<name>A0A834XLY1_APHGI</name>
<comment type="caution">
    <text evidence="1">The sequence shown here is derived from an EMBL/GenBank/DDBJ whole genome shotgun (WGS) entry which is preliminary data.</text>
</comment>
<proteinExistence type="predicted"/>
<dbReference type="OrthoDB" id="7689914at2759"/>
<gene>
    <name evidence="1" type="ORF">HCN44_003653</name>
</gene>
<evidence type="ECO:0000313" key="1">
    <source>
        <dbReference type="EMBL" id="KAF7987790.1"/>
    </source>
</evidence>
<evidence type="ECO:0000313" key="2">
    <source>
        <dbReference type="Proteomes" id="UP000639338"/>
    </source>
</evidence>
<accession>A0A834XLY1</accession>
<keyword evidence="2" id="KW-1185">Reference proteome</keyword>
<sequence>MSSRASTVLLRLKQMDKKYKSNVEKINDKFSDLSALSSEEVTEKSQIILKPRLSIKLPDTFVENVDSFSSNSENSIKSVKVVVDNDKSSTVSSISHVISNKNTSKDEETVVELSDNKITINNDTTIKEINTEDDVVDEESIDEDIEEVIESNTSKSQRNIDEEKTFVSVDETFEDEDDGSQEYSDDSFDSVTSVNKTKYSESTKDVTNKNLQIENKANSLVTCSDSIDSRVYFEEVNSKTELDESHSIGHDFQEDNNKNQIKFDDSYSIKTHAENKNENSINNEKQFIENKKLIKSPSKENSNEIKNLDKSCVEEKNIKIDNSSSKISSISFEKISETSITDSTKSSSKSLIKSDKKKLIKLDEDKKKEIKSKNISQLTCDSKKKSLKLQKLSKQSREEDEYKKNKNKEKRSLSIIRHLKQIEEERLRLLVWPTNFVCSNNSKTEILKPLDPPKIPDFIKPVTNSTHKNEDINIKILKSRIFDIQQWTKDQYSIYKDQCDLAAAINSTYKPPNLQEAEKAIQQLKCKTRLYNKQQ</sequence>
<organism evidence="1 2">
    <name type="scientific">Aphidius gifuensis</name>
    <name type="common">Parasitoid wasp</name>
    <dbReference type="NCBI Taxonomy" id="684658"/>
    <lineage>
        <taxon>Eukaryota</taxon>
        <taxon>Metazoa</taxon>
        <taxon>Ecdysozoa</taxon>
        <taxon>Arthropoda</taxon>
        <taxon>Hexapoda</taxon>
        <taxon>Insecta</taxon>
        <taxon>Pterygota</taxon>
        <taxon>Neoptera</taxon>
        <taxon>Endopterygota</taxon>
        <taxon>Hymenoptera</taxon>
        <taxon>Apocrita</taxon>
        <taxon>Ichneumonoidea</taxon>
        <taxon>Braconidae</taxon>
        <taxon>Aphidiinae</taxon>
        <taxon>Aphidius</taxon>
    </lineage>
</organism>
<dbReference type="EMBL" id="JACMRX010000006">
    <property type="protein sequence ID" value="KAF7987790.1"/>
    <property type="molecule type" value="Genomic_DNA"/>
</dbReference>
<protein>
    <submittedName>
        <fullName evidence="1">Uncharacterized protein</fullName>
    </submittedName>
</protein>
<dbReference type="Proteomes" id="UP000639338">
    <property type="component" value="Unassembled WGS sequence"/>
</dbReference>
<reference evidence="1 2" key="1">
    <citation type="submission" date="2020-08" db="EMBL/GenBank/DDBJ databases">
        <title>Aphidius gifuensis genome sequencing and assembly.</title>
        <authorList>
            <person name="Du Z."/>
        </authorList>
    </citation>
    <scope>NUCLEOTIDE SEQUENCE [LARGE SCALE GENOMIC DNA]</scope>
    <source>
        <strain evidence="1">YNYX2018</strain>
        <tissue evidence="1">Adults</tissue>
    </source>
</reference>
<dbReference type="AlphaFoldDB" id="A0A834XLY1"/>